<proteinExistence type="predicted"/>
<keyword evidence="3" id="KW-1185">Reference proteome</keyword>
<feature type="signal peptide" evidence="1">
    <location>
        <begin position="1"/>
        <end position="19"/>
    </location>
</feature>
<dbReference type="STRING" id="314256.OG2516_10896"/>
<name>Q2CK24_OCEGH</name>
<protein>
    <recommendedName>
        <fullName evidence="4">Lipoprotein</fullName>
    </recommendedName>
</protein>
<dbReference type="RefSeq" id="WP_007255699.1">
    <property type="nucleotide sequence ID" value="NZ_CH724107.1"/>
</dbReference>
<dbReference type="Proteomes" id="UP000003635">
    <property type="component" value="Unassembled WGS sequence"/>
</dbReference>
<evidence type="ECO:0008006" key="4">
    <source>
        <dbReference type="Google" id="ProtNLM"/>
    </source>
</evidence>
<evidence type="ECO:0000256" key="1">
    <source>
        <dbReference type="SAM" id="SignalP"/>
    </source>
</evidence>
<dbReference type="HOGENOM" id="CLU_2718354_0_0_5"/>
<accession>Q2CK24</accession>
<evidence type="ECO:0000313" key="2">
    <source>
        <dbReference type="EMBL" id="EAR52965.1"/>
    </source>
</evidence>
<keyword evidence="1" id="KW-0732">Signal</keyword>
<feature type="chain" id="PRO_5004207362" description="Lipoprotein" evidence="1">
    <location>
        <begin position="20"/>
        <end position="72"/>
    </location>
</feature>
<gene>
    <name evidence="2" type="ORF">OG2516_10896</name>
</gene>
<dbReference type="EMBL" id="AAOT01000001">
    <property type="protein sequence ID" value="EAR52965.1"/>
    <property type="molecule type" value="Genomic_DNA"/>
</dbReference>
<evidence type="ECO:0000313" key="3">
    <source>
        <dbReference type="Proteomes" id="UP000003635"/>
    </source>
</evidence>
<comment type="caution">
    <text evidence="2">The sequence shown here is derived from an EMBL/GenBank/DDBJ whole genome shotgun (WGS) entry which is preliminary data.</text>
</comment>
<organism evidence="2 3">
    <name type="scientific">Oceanicola granulosus (strain ATCC BAA-861 / DSM 15982 / KCTC 12143 / HTCC2516)</name>
    <dbReference type="NCBI Taxonomy" id="314256"/>
    <lineage>
        <taxon>Bacteria</taxon>
        <taxon>Pseudomonadati</taxon>
        <taxon>Pseudomonadota</taxon>
        <taxon>Alphaproteobacteria</taxon>
        <taxon>Rhodobacterales</taxon>
        <taxon>Roseobacteraceae</taxon>
        <taxon>Oceanicola</taxon>
    </lineage>
</organism>
<reference evidence="2 3" key="1">
    <citation type="journal article" date="2010" name="J. Bacteriol.">
        <title>Genome sequences of Oceanicola granulosus HTCC2516(T) and Oceanicola batsensis HTCC2597(TDelta).</title>
        <authorList>
            <person name="Thrash J.C."/>
            <person name="Cho J.C."/>
            <person name="Vergin K.L."/>
            <person name="Giovannoni S.J."/>
        </authorList>
    </citation>
    <scope>NUCLEOTIDE SEQUENCE [LARGE SCALE GENOMIC DNA]</scope>
    <source>
        <strain evidence="3">ATCC BAA-861 / DSM 15982 / KCTC 12143 / HTCC2516</strain>
    </source>
</reference>
<sequence length="72" mass="7254">MKPAAALLPLLAACGVAVSDPVVPEVVLAGLPANVPAGQAFADDENCWFYIDGSGGPQPVLNAAREPVCVIP</sequence>
<dbReference type="AlphaFoldDB" id="Q2CK24"/>